<reference evidence="1" key="1">
    <citation type="journal article" date="2023" name="G3 (Bethesda)">
        <title>A reference genome for the long-term kleptoplast-retaining sea slug Elysia crispata morphotype clarki.</title>
        <authorList>
            <person name="Eastman K.E."/>
            <person name="Pendleton A.L."/>
            <person name="Shaikh M.A."/>
            <person name="Suttiyut T."/>
            <person name="Ogas R."/>
            <person name="Tomko P."/>
            <person name="Gavelis G."/>
            <person name="Widhalm J.R."/>
            <person name="Wisecaver J.H."/>
        </authorList>
    </citation>
    <scope>NUCLEOTIDE SEQUENCE</scope>
    <source>
        <strain evidence="1">ECLA1</strain>
    </source>
</reference>
<organism evidence="1 2">
    <name type="scientific">Elysia crispata</name>
    <name type="common">lettuce slug</name>
    <dbReference type="NCBI Taxonomy" id="231223"/>
    <lineage>
        <taxon>Eukaryota</taxon>
        <taxon>Metazoa</taxon>
        <taxon>Spiralia</taxon>
        <taxon>Lophotrochozoa</taxon>
        <taxon>Mollusca</taxon>
        <taxon>Gastropoda</taxon>
        <taxon>Heterobranchia</taxon>
        <taxon>Euthyneura</taxon>
        <taxon>Panpulmonata</taxon>
        <taxon>Sacoglossa</taxon>
        <taxon>Placobranchoidea</taxon>
        <taxon>Plakobranchidae</taxon>
        <taxon>Elysia</taxon>
    </lineage>
</organism>
<proteinExistence type="predicted"/>
<evidence type="ECO:0000313" key="1">
    <source>
        <dbReference type="EMBL" id="KAK3702327.1"/>
    </source>
</evidence>
<sequence>MITFQKVIVTTWDQNWASKIKGMHLGSEDVWCRVYPLEPDYFEVNLDPAFFKEDYFEVTLELNYLEMTLEPDYFEMTLEPDYFDVDLRA</sequence>
<evidence type="ECO:0000313" key="2">
    <source>
        <dbReference type="Proteomes" id="UP001283361"/>
    </source>
</evidence>
<comment type="caution">
    <text evidence="1">The sequence shown here is derived from an EMBL/GenBank/DDBJ whole genome shotgun (WGS) entry which is preliminary data.</text>
</comment>
<dbReference type="Proteomes" id="UP001283361">
    <property type="component" value="Unassembled WGS sequence"/>
</dbReference>
<dbReference type="EMBL" id="JAWDGP010007856">
    <property type="protein sequence ID" value="KAK3702327.1"/>
    <property type="molecule type" value="Genomic_DNA"/>
</dbReference>
<keyword evidence="2" id="KW-1185">Reference proteome</keyword>
<gene>
    <name evidence="1" type="ORF">RRG08_008715</name>
</gene>
<protein>
    <submittedName>
        <fullName evidence="1">Uncharacterized protein</fullName>
    </submittedName>
</protein>
<accession>A0AAE0XPR7</accession>
<dbReference type="AlphaFoldDB" id="A0AAE0XPR7"/>
<name>A0AAE0XPR7_9GAST</name>